<dbReference type="Proteomes" id="UP001140217">
    <property type="component" value="Unassembled WGS sequence"/>
</dbReference>
<keyword evidence="7" id="KW-0995">Kinetochore</keyword>
<evidence type="ECO:0000256" key="7">
    <source>
        <dbReference type="ARBA" id="ARBA00022838"/>
    </source>
</evidence>
<dbReference type="GO" id="GO:0045132">
    <property type="term" value="P:meiotic chromosome segregation"/>
    <property type="evidence" value="ECO:0007669"/>
    <property type="project" value="TreeGrafter"/>
</dbReference>
<dbReference type="GO" id="GO:0051315">
    <property type="term" value="P:attachment of mitotic spindle microtubules to kinetochore"/>
    <property type="evidence" value="ECO:0007669"/>
    <property type="project" value="TreeGrafter"/>
</dbReference>
<sequence length="445" mass="50851">MMHGAGFCPTLKSQDILDVMRQLEIPIMEEDLEKPTPQRVYIWYEAFLYILKGVSPESMGADVELLDVTDYPESHNEDILLMTFYQSMAALLQQVGVDDFSLRDMLKPEPMRVRKILSGVCNFAMFRDDRMPVLEKYTQQADEQAERLDAMQHELEQVQARIAAIHRQRELDMPRVAALQDANRLLRDELKEVTQAQYAAKATLQSMKAERDGLVASVAEMKGAIATLQRELGALKARVVHSPEKVQQAIAKLNQDIAAARQQTLAGEERARRQAAKIEVLEEIAADIRGCIQQMAEAEATAQQHEDEQRQLDREREAIAHENAAIRNLAAREEQLEFQNRSGQEKIERLERSRQAKHEQTAARLLALQRDRAQVAARLEDAKKRMLDQCVRFESLQSAVKRDRAAMEREAADIQECYNTLRQQTLEYQDAVIHSLEDLLSSLYA</sequence>
<dbReference type="AlphaFoldDB" id="A0A9W8H3W8"/>
<dbReference type="GO" id="GO:0044877">
    <property type="term" value="F:protein-containing complex binding"/>
    <property type="evidence" value="ECO:0007669"/>
    <property type="project" value="TreeGrafter"/>
</dbReference>
<keyword evidence="8 12" id="KW-0175">Coiled coil</keyword>
<proteinExistence type="inferred from homology"/>
<dbReference type="InterPro" id="IPR041112">
    <property type="entry name" value="Nuf2_DHR10-like"/>
</dbReference>
<comment type="similarity">
    <text evidence="3">Belongs to the NUF2 family.</text>
</comment>
<evidence type="ECO:0000313" key="15">
    <source>
        <dbReference type="EMBL" id="KAJ2777339.1"/>
    </source>
</evidence>
<dbReference type="OrthoDB" id="8194677at2759"/>
<dbReference type="GO" id="GO:0007052">
    <property type="term" value="P:mitotic spindle organization"/>
    <property type="evidence" value="ECO:0007669"/>
    <property type="project" value="TreeGrafter"/>
</dbReference>
<evidence type="ECO:0000256" key="6">
    <source>
        <dbReference type="ARBA" id="ARBA00022776"/>
    </source>
</evidence>
<evidence type="ECO:0000259" key="14">
    <source>
        <dbReference type="Pfam" id="PF18595"/>
    </source>
</evidence>
<keyword evidence="16" id="KW-1185">Reference proteome</keyword>
<evidence type="ECO:0000256" key="8">
    <source>
        <dbReference type="ARBA" id="ARBA00023054"/>
    </source>
</evidence>
<keyword evidence="11" id="KW-0137">Centromere</keyword>
<feature type="domain" description="Nuf2 DHR10-like" evidence="14">
    <location>
        <begin position="255"/>
        <end position="369"/>
    </location>
</feature>
<gene>
    <name evidence="15" type="primary">NUF2</name>
    <name evidence="15" type="ORF">H4R18_005202</name>
</gene>
<organism evidence="15 16">
    <name type="scientific">Coemansia javaensis</name>
    <dbReference type="NCBI Taxonomy" id="2761396"/>
    <lineage>
        <taxon>Eukaryota</taxon>
        <taxon>Fungi</taxon>
        <taxon>Fungi incertae sedis</taxon>
        <taxon>Zoopagomycota</taxon>
        <taxon>Kickxellomycotina</taxon>
        <taxon>Kickxellomycetes</taxon>
        <taxon>Kickxellales</taxon>
        <taxon>Kickxellaceae</taxon>
        <taxon>Coemansia</taxon>
    </lineage>
</organism>
<evidence type="ECO:0000256" key="4">
    <source>
        <dbReference type="ARBA" id="ARBA00022454"/>
    </source>
</evidence>
<feature type="coiled-coil region" evidence="12">
    <location>
        <begin position="281"/>
        <end position="424"/>
    </location>
</feature>
<name>A0A9W8H3W8_9FUNG</name>
<evidence type="ECO:0000256" key="11">
    <source>
        <dbReference type="ARBA" id="ARBA00023328"/>
    </source>
</evidence>
<dbReference type="InterPro" id="IPR038275">
    <property type="entry name" value="Nuf2_N_sf"/>
</dbReference>
<keyword evidence="4" id="KW-0158">Chromosome</keyword>
<dbReference type="GO" id="GO:0051301">
    <property type="term" value="P:cell division"/>
    <property type="evidence" value="ECO:0007669"/>
    <property type="project" value="UniProtKB-KW"/>
</dbReference>
<protein>
    <submittedName>
        <fullName evidence="15">Kinetochore-associated Ndc80 complex subunit nuf2</fullName>
    </submittedName>
</protein>
<evidence type="ECO:0000256" key="5">
    <source>
        <dbReference type="ARBA" id="ARBA00022618"/>
    </source>
</evidence>
<dbReference type="Pfam" id="PF18595">
    <property type="entry name" value="Nuf2_DHR10-like"/>
    <property type="match status" value="1"/>
</dbReference>
<dbReference type="GO" id="GO:0005634">
    <property type="term" value="C:nucleus"/>
    <property type="evidence" value="ECO:0007669"/>
    <property type="project" value="UniProtKB-SubCell"/>
</dbReference>
<evidence type="ECO:0000256" key="2">
    <source>
        <dbReference type="ARBA" id="ARBA00004629"/>
    </source>
</evidence>
<evidence type="ECO:0000256" key="10">
    <source>
        <dbReference type="ARBA" id="ARBA00023306"/>
    </source>
</evidence>
<keyword evidence="6" id="KW-0498">Mitosis</keyword>
<dbReference type="PANTHER" id="PTHR21650">
    <property type="entry name" value="MEMBRALIN/KINETOCHORE PROTEIN NUF2"/>
    <property type="match status" value="1"/>
</dbReference>
<dbReference type="Gene3D" id="1.10.287.1490">
    <property type="match status" value="1"/>
</dbReference>
<evidence type="ECO:0000313" key="16">
    <source>
        <dbReference type="Proteomes" id="UP001140217"/>
    </source>
</evidence>
<keyword evidence="5" id="KW-0132">Cell division</keyword>
<dbReference type="PANTHER" id="PTHR21650:SF2">
    <property type="entry name" value="KINETOCHORE PROTEIN NUF2"/>
    <property type="match status" value="1"/>
</dbReference>
<feature type="domain" description="Kinetochore protein Nuf2 N-terminal" evidence="13">
    <location>
        <begin position="9"/>
        <end position="141"/>
    </location>
</feature>
<dbReference type="GO" id="GO:0051383">
    <property type="term" value="P:kinetochore organization"/>
    <property type="evidence" value="ECO:0007669"/>
    <property type="project" value="TreeGrafter"/>
</dbReference>
<accession>A0A9W8H3W8</accession>
<feature type="coiled-coil region" evidence="12">
    <location>
        <begin position="134"/>
        <end position="238"/>
    </location>
</feature>
<reference evidence="15" key="1">
    <citation type="submission" date="2022-07" db="EMBL/GenBank/DDBJ databases">
        <title>Phylogenomic reconstructions and comparative analyses of Kickxellomycotina fungi.</title>
        <authorList>
            <person name="Reynolds N.K."/>
            <person name="Stajich J.E."/>
            <person name="Barry K."/>
            <person name="Grigoriev I.V."/>
            <person name="Crous P."/>
            <person name="Smith M.E."/>
        </authorList>
    </citation>
    <scope>NUCLEOTIDE SEQUENCE</scope>
    <source>
        <strain evidence="15">NBRC 105414</strain>
    </source>
</reference>
<dbReference type="InterPro" id="IPR005549">
    <property type="entry name" value="Kinetochore_Nuf2_N"/>
</dbReference>
<dbReference type="Gene3D" id="1.10.418.60">
    <property type="entry name" value="Ncd80 complex, Nuf2 subunit"/>
    <property type="match status" value="1"/>
</dbReference>
<evidence type="ECO:0000256" key="1">
    <source>
        <dbReference type="ARBA" id="ARBA00004123"/>
    </source>
</evidence>
<keyword evidence="10" id="KW-0131">Cell cycle</keyword>
<dbReference type="EMBL" id="JANBUL010000298">
    <property type="protein sequence ID" value="KAJ2777339.1"/>
    <property type="molecule type" value="Genomic_DNA"/>
</dbReference>
<keyword evidence="9" id="KW-0539">Nucleus</keyword>
<evidence type="ECO:0000256" key="3">
    <source>
        <dbReference type="ARBA" id="ARBA00005498"/>
    </source>
</evidence>
<evidence type="ECO:0000256" key="12">
    <source>
        <dbReference type="SAM" id="Coils"/>
    </source>
</evidence>
<evidence type="ECO:0000256" key="9">
    <source>
        <dbReference type="ARBA" id="ARBA00023242"/>
    </source>
</evidence>
<comment type="subcellular location">
    <subcellularLocation>
        <location evidence="2">Chromosome</location>
        <location evidence="2">Centromere</location>
        <location evidence="2">Kinetochore</location>
    </subcellularLocation>
    <subcellularLocation>
        <location evidence="1">Nucleus</location>
    </subcellularLocation>
</comment>
<comment type="caution">
    <text evidence="15">The sequence shown here is derived from an EMBL/GenBank/DDBJ whole genome shotgun (WGS) entry which is preliminary data.</text>
</comment>
<dbReference type="Pfam" id="PF03800">
    <property type="entry name" value="Nuf2"/>
    <property type="match status" value="1"/>
</dbReference>
<dbReference type="GO" id="GO:0031262">
    <property type="term" value="C:Ndc80 complex"/>
    <property type="evidence" value="ECO:0007669"/>
    <property type="project" value="InterPro"/>
</dbReference>
<evidence type="ECO:0000259" key="13">
    <source>
        <dbReference type="Pfam" id="PF03800"/>
    </source>
</evidence>